<feature type="transmembrane region" description="Helical" evidence="5">
    <location>
        <begin position="328"/>
        <end position="349"/>
    </location>
</feature>
<feature type="transmembrane region" description="Helical" evidence="5">
    <location>
        <begin position="128"/>
        <end position="145"/>
    </location>
</feature>
<feature type="transmembrane region" description="Helical" evidence="5">
    <location>
        <begin position="98"/>
        <end position="121"/>
    </location>
</feature>
<sequence>MDDPLHWRQLFRLGPAQKDHRAALRAGFGVFLPLAVVVGLDRVDLALFAVFAAFTNIYGRGPSYSRRLQAQLRGGGLMWMVILLALLAGSVLDVGTDAGMWAAIGLTTVIAGACSVATGLLQIRPAGSLFHIFAFAAIATLPFDVTWWEALATATATFVLGLAIGQVGRWRQPEPERLRGLAQPNPAEQPLKPVVRKAIWIESVGYVLAAAVAGAIAHGLAPLLSTEHTYWAMVAAVVPLVGHTTRDRVARGVHRVLGTVVGLGAMAVIIWWSPPTWGLLLLIGLLQFGTEMLIIRNYFWAQVCVTPLALTGVSLAQGLETSLLYDRIIETAIGASVGIAVVLAGSAYGRRLRGRDQGRGA</sequence>
<feature type="transmembrane region" description="Helical" evidence="5">
    <location>
        <begin position="74"/>
        <end position="92"/>
    </location>
</feature>
<evidence type="ECO:0000256" key="4">
    <source>
        <dbReference type="ARBA" id="ARBA00023136"/>
    </source>
</evidence>
<keyword evidence="8" id="KW-1185">Reference proteome</keyword>
<gene>
    <name evidence="7" type="ORF">EV380_0034</name>
</gene>
<name>A0A4Q8A9A1_9MICC</name>
<dbReference type="Pfam" id="PF13515">
    <property type="entry name" value="FUSC_2"/>
    <property type="match status" value="1"/>
</dbReference>
<feature type="transmembrane region" description="Helical" evidence="5">
    <location>
        <begin position="151"/>
        <end position="170"/>
    </location>
</feature>
<keyword evidence="2 5" id="KW-0812">Transmembrane</keyword>
<accession>A0A4Q8A9A1</accession>
<evidence type="ECO:0000256" key="5">
    <source>
        <dbReference type="SAM" id="Phobius"/>
    </source>
</evidence>
<dbReference type="Proteomes" id="UP000292685">
    <property type="component" value="Unassembled WGS sequence"/>
</dbReference>
<feature type="transmembrane region" description="Helical" evidence="5">
    <location>
        <begin position="45"/>
        <end position="62"/>
    </location>
</feature>
<evidence type="ECO:0000256" key="3">
    <source>
        <dbReference type="ARBA" id="ARBA00022989"/>
    </source>
</evidence>
<dbReference type="InterPro" id="IPR049453">
    <property type="entry name" value="Memb_transporter_dom"/>
</dbReference>
<proteinExistence type="predicted"/>
<dbReference type="EMBL" id="SHLA01000001">
    <property type="protein sequence ID" value="RZU60504.1"/>
    <property type="molecule type" value="Genomic_DNA"/>
</dbReference>
<comment type="subcellular location">
    <subcellularLocation>
        <location evidence="1">Membrane</location>
        <topology evidence="1">Multi-pass membrane protein</topology>
    </subcellularLocation>
</comment>
<dbReference type="AlphaFoldDB" id="A0A4Q8A9A1"/>
<organism evidence="7 8">
    <name type="scientific">Zhihengliuella halotolerans</name>
    <dbReference type="NCBI Taxonomy" id="370736"/>
    <lineage>
        <taxon>Bacteria</taxon>
        <taxon>Bacillati</taxon>
        <taxon>Actinomycetota</taxon>
        <taxon>Actinomycetes</taxon>
        <taxon>Micrococcales</taxon>
        <taxon>Micrococcaceae</taxon>
        <taxon>Zhihengliuella</taxon>
    </lineage>
</organism>
<feature type="transmembrane region" description="Helical" evidence="5">
    <location>
        <begin position="22"/>
        <end position="39"/>
    </location>
</feature>
<comment type="caution">
    <text evidence="7">The sequence shown here is derived from an EMBL/GenBank/DDBJ whole genome shotgun (WGS) entry which is preliminary data.</text>
</comment>
<dbReference type="RefSeq" id="WP_130448513.1">
    <property type="nucleotide sequence ID" value="NZ_SHLA01000001.1"/>
</dbReference>
<keyword evidence="3 5" id="KW-1133">Transmembrane helix</keyword>
<reference evidence="7 8" key="1">
    <citation type="submission" date="2019-02" db="EMBL/GenBank/DDBJ databases">
        <title>Sequencing the genomes of 1000 actinobacteria strains.</title>
        <authorList>
            <person name="Klenk H.-P."/>
        </authorList>
    </citation>
    <scope>NUCLEOTIDE SEQUENCE [LARGE SCALE GENOMIC DNA]</scope>
    <source>
        <strain evidence="7 8">DSM 17364</strain>
    </source>
</reference>
<evidence type="ECO:0000256" key="2">
    <source>
        <dbReference type="ARBA" id="ARBA00022692"/>
    </source>
</evidence>
<keyword evidence="4 5" id="KW-0472">Membrane</keyword>
<evidence type="ECO:0000313" key="8">
    <source>
        <dbReference type="Proteomes" id="UP000292685"/>
    </source>
</evidence>
<dbReference type="GO" id="GO:0016020">
    <property type="term" value="C:membrane"/>
    <property type="evidence" value="ECO:0007669"/>
    <property type="project" value="UniProtKB-SubCell"/>
</dbReference>
<evidence type="ECO:0000256" key="1">
    <source>
        <dbReference type="ARBA" id="ARBA00004141"/>
    </source>
</evidence>
<protein>
    <submittedName>
        <fullName evidence="7">Fusaric acid resistance family protein</fullName>
    </submittedName>
</protein>
<feature type="domain" description="Integral membrane bound transporter" evidence="6">
    <location>
        <begin position="217"/>
        <end position="341"/>
    </location>
</feature>
<feature type="transmembrane region" description="Helical" evidence="5">
    <location>
        <begin position="299"/>
        <end position="316"/>
    </location>
</feature>
<evidence type="ECO:0000313" key="7">
    <source>
        <dbReference type="EMBL" id="RZU60504.1"/>
    </source>
</evidence>
<dbReference type="OrthoDB" id="4989419at2"/>
<evidence type="ECO:0000259" key="6">
    <source>
        <dbReference type="Pfam" id="PF13515"/>
    </source>
</evidence>
<feature type="transmembrane region" description="Helical" evidence="5">
    <location>
        <begin position="199"/>
        <end position="217"/>
    </location>
</feature>